<dbReference type="EMBL" id="PSSX01000031">
    <property type="protein sequence ID" value="PPI82411.1"/>
    <property type="molecule type" value="Genomic_DNA"/>
</dbReference>
<evidence type="ECO:0000259" key="1">
    <source>
        <dbReference type="Pfam" id="PF09722"/>
    </source>
</evidence>
<dbReference type="InterPro" id="IPR024467">
    <property type="entry name" value="Xre/MbcA/ParS-like_toxin-bd"/>
</dbReference>
<accession>A0A2S5Z527</accession>
<feature type="domain" description="Antitoxin Xre/MbcA/ParS-like toxin-binding" evidence="1">
    <location>
        <begin position="99"/>
        <end position="146"/>
    </location>
</feature>
<evidence type="ECO:0000313" key="3">
    <source>
        <dbReference type="Proteomes" id="UP000239917"/>
    </source>
</evidence>
<dbReference type="Proteomes" id="UP000239917">
    <property type="component" value="Unassembled WGS sequence"/>
</dbReference>
<gene>
    <name evidence="2" type="ORF">KEHDKFFH_19700</name>
</gene>
<dbReference type="Pfam" id="PF09722">
    <property type="entry name" value="Xre_MbcA_ParS_C"/>
    <property type="match status" value="1"/>
</dbReference>
<sequence length="149" mass="16305">MLGNFMKQNNSQQCPEMVVGCVPENLFADPPAFIRAVREGIPGHWLSSIIRSSGLDESIAKALGAPQKQLEVLCDMDVLDTRTSEAVLEIARVLYSCAATWESPVLAKQWLKSGVPALGGESPVSLLDTHEGRRWIIEVLRKIEGGQFS</sequence>
<evidence type="ECO:0000313" key="2">
    <source>
        <dbReference type="EMBL" id="PPI82411.1"/>
    </source>
</evidence>
<organism evidence="2 3">
    <name type="scientific">Marinobacter maroccanus</name>
    <dbReference type="NCBI Taxonomy" id="2055143"/>
    <lineage>
        <taxon>Bacteria</taxon>
        <taxon>Pseudomonadati</taxon>
        <taxon>Pseudomonadota</taxon>
        <taxon>Gammaproteobacteria</taxon>
        <taxon>Pseudomonadales</taxon>
        <taxon>Marinobacteraceae</taxon>
        <taxon>Marinobacter</taxon>
    </lineage>
</organism>
<name>A0A2S5Z527_9GAMM</name>
<dbReference type="AlphaFoldDB" id="A0A2S5Z527"/>
<keyword evidence="3" id="KW-1185">Reference proteome</keyword>
<comment type="caution">
    <text evidence="2">The sequence shown here is derived from an EMBL/GenBank/DDBJ whole genome shotgun (WGS) entry which is preliminary data.</text>
</comment>
<protein>
    <submittedName>
        <fullName evidence="2">DUF2384 domain-containing protein</fullName>
    </submittedName>
</protein>
<reference evidence="2 3" key="1">
    <citation type="submission" date="2018-01" db="EMBL/GenBank/DDBJ databases">
        <title>Complete genome sequences of the type strains of Marinobacter flavimaris and Marinobacter maroccanus.</title>
        <authorList>
            <person name="Palau M."/>
            <person name="Boujida N."/>
            <person name="Manresa A."/>
            <person name="Minana-Galbis D."/>
        </authorList>
    </citation>
    <scope>NUCLEOTIDE SEQUENCE [LARGE SCALE GENOMIC DNA]</scope>
    <source>
        <strain evidence="2 3">N4</strain>
    </source>
</reference>
<proteinExistence type="predicted"/>